<dbReference type="Pfam" id="PF13041">
    <property type="entry name" value="PPR_2"/>
    <property type="match status" value="4"/>
</dbReference>
<dbReference type="InterPro" id="IPR002885">
    <property type="entry name" value="PPR_rpt"/>
</dbReference>
<comment type="caution">
    <text evidence="4">The sequence shown here is derived from an EMBL/GenBank/DDBJ whole genome shotgun (WGS) entry which is preliminary data.</text>
</comment>
<keyword evidence="5" id="KW-1185">Reference proteome</keyword>
<feature type="repeat" description="PPR" evidence="2">
    <location>
        <begin position="269"/>
        <end position="303"/>
    </location>
</feature>
<evidence type="ECO:0000256" key="3">
    <source>
        <dbReference type="SAM" id="MobiDB-lite"/>
    </source>
</evidence>
<dbReference type="Proteomes" id="UP001634007">
    <property type="component" value="Unassembled WGS sequence"/>
</dbReference>
<name>A0ABD3JZT2_EUCGL</name>
<dbReference type="FunFam" id="1.25.40.10:FF:000730">
    <property type="entry name" value="Pentatricopeptide repeat-containing protein, chloroplastic"/>
    <property type="match status" value="1"/>
</dbReference>
<sequence>MSDLLRPIRREGTPFHFRQMLSSYTFLSPSLAPLDTPVSLLRRTPQTPRRRLSSKARTGGGGRFRSSCSKYLSSASECCFSSSVPCSRENPDGDSRGGPSGAQCMNDGLLAYWLQSCSSVRDVQKVQALVLKCSGAGAAYVNNNLMSAYLRYGRLDEVRRVFDEMRERNVVSWTTMINACVRFGLDGEALRLFLDALGDGVRANCKTYVCVLNLCSRGLDLQLGKQVHACIIKNEQRNLIVESAIVHFYAQCGMLDSAFCAFDRMDDHDVVSWTTIITACSQLGHEEEAFSMFGRMLRDELLPNEHTVCSILNVCGEEKALKFGRQLHCITFKRMIKNDIFVWTSLVDMYAKCGEIVDSRKIFDGMKHRNTVTWTTMIAGYARNWLGEEAINLFREMKRRNIFANNLTIVSILLACGSIKKLELGREVHAQILKKSVQTNVHIGSTLVWLYCKYGKYSTASNVLRQMPFRDVVSWTALISGCAHLGLGAEALERLKDMLDEGVEPNAFTYSSALKACAKLEDLLQGKLLHSSANKTPALSNVFVGSALIHMYAKCGYLAEASQVFDSMPQRNLVTWKAMIMGYARKGHCREALKLMYRMRAEGIEVDDYVLSTVITACGDLEWDNETSSEYCLQSS</sequence>
<dbReference type="Gene3D" id="1.25.40.10">
    <property type="entry name" value="Tetratricopeptide repeat domain"/>
    <property type="match status" value="4"/>
</dbReference>
<dbReference type="AlphaFoldDB" id="A0ABD3JZT2"/>
<dbReference type="Pfam" id="PF01535">
    <property type="entry name" value="PPR"/>
    <property type="match status" value="3"/>
</dbReference>
<dbReference type="PANTHER" id="PTHR47926:SF411">
    <property type="entry name" value="PENTATRICOPEPTIDE REPEAT-CONTAINING PROTEIN"/>
    <property type="match status" value="1"/>
</dbReference>
<reference evidence="4 5" key="1">
    <citation type="submission" date="2024-11" db="EMBL/GenBank/DDBJ databases">
        <title>Chromosome-level genome assembly of Eucalyptus globulus Labill. provides insights into its genome evolution.</title>
        <authorList>
            <person name="Li X."/>
        </authorList>
    </citation>
    <scope>NUCLEOTIDE SEQUENCE [LARGE SCALE GENOMIC DNA]</scope>
    <source>
        <strain evidence="4">CL2024</strain>
        <tissue evidence="4">Fresh tender leaves</tissue>
    </source>
</reference>
<feature type="repeat" description="PPR" evidence="2">
    <location>
        <begin position="138"/>
        <end position="172"/>
    </location>
</feature>
<keyword evidence="1" id="KW-0677">Repeat</keyword>
<protein>
    <recommendedName>
        <fullName evidence="6">Pentatricopeptide repeat-containing protein</fullName>
    </recommendedName>
</protein>
<dbReference type="FunFam" id="1.25.40.10:FF:000436">
    <property type="entry name" value="Pentatricopeptide repeat-containing protein At5g39350 family"/>
    <property type="match status" value="1"/>
</dbReference>
<feature type="repeat" description="PPR" evidence="2">
    <location>
        <begin position="370"/>
        <end position="404"/>
    </location>
</feature>
<evidence type="ECO:0008006" key="6">
    <source>
        <dbReference type="Google" id="ProtNLM"/>
    </source>
</evidence>
<evidence type="ECO:0000256" key="1">
    <source>
        <dbReference type="ARBA" id="ARBA00022737"/>
    </source>
</evidence>
<evidence type="ECO:0000256" key="2">
    <source>
        <dbReference type="PROSITE-ProRule" id="PRU00708"/>
    </source>
</evidence>
<feature type="region of interest" description="Disordered" evidence="3">
    <location>
        <begin position="42"/>
        <end position="65"/>
    </location>
</feature>
<proteinExistence type="predicted"/>
<gene>
    <name evidence="4" type="ORF">ACJRO7_022731</name>
</gene>
<accession>A0ABD3JZT2</accession>
<feature type="repeat" description="PPR" evidence="2">
    <location>
        <begin position="572"/>
        <end position="606"/>
    </location>
</feature>
<dbReference type="FunFam" id="1.25.40.10:FF:000285">
    <property type="entry name" value="Pentatricopeptide repeat-containing protein, chloroplastic"/>
    <property type="match status" value="1"/>
</dbReference>
<evidence type="ECO:0000313" key="4">
    <source>
        <dbReference type="EMBL" id="KAL3733250.1"/>
    </source>
</evidence>
<feature type="repeat" description="PPR" evidence="2">
    <location>
        <begin position="339"/>
        <end position="369"/>
    </location>
</feature>
<organism evidence="4 5">
    <name type="scientific">Eucalyptus globulus</name>
    <name type="common">Tasmanian blue gum</name>
    <dbReference type="NCBI Taxonomy" id="34317"/>
    <lineage>
        <taxon>Eukaryota</taxon>
        <taxon>Viridiplantae</taxon>
        <taxon>Streptophyta</taxon>
        <taxon>Embryophyta</taxon>
        <taxon>Tracheophyta</taxon>
        <taxon>Spermatophyta</taxon>
        <taxon>Magnoliopsida</taxon>
        <taxon>eudicotyledons</taxon>
        <taxon>Gunneridae</taxon>
        <taxon>Pentapetalae</taxon>
        <taxon>rosids</taxon>
        <taxon>malvids</taxon>
        <taxon>Myrtales</taxon>
        <taxon>Myrtaceae</taxon>
        <taxon>Myrtoideae</taxon>
        <taxon>Eucalypteae</taxon>
        <taxon>Eucalyptus</taxon>
    </lineage>
</organism>
<dbReference type="NCBIfam" id="TIGR00756">
    <property type="entry name" value="PPR"/>
    <property type="match status" value="6"/>
</dbReference>
<dbReference type="PROSITE" id="PS51375">
    <property type="entry name" value="PPR"/>
    <property type="match status" value="6"/>
</dbReference>
<dbReference type="EMBL" id="JBJKBG010000006">
    <property type="protein sequence ID" value="KAL3733250.1"/>
    <property type="molecule type" value="Genomic_DNA"/>
</dbReference>
<evidence type="ECO:0000313" key="5">
    <source>
        <dbReference type="Proteomes" id="UP001634007"/>
    </source>
</evidence>
<dbReference type="InterPro" id="IPR011990">
    <property type="entry name" value="TPR-like_helical_dom_sf"/>
</dbReference>
<dbReference type="InterPro" id="IPR046960">
    <property type="entry name" value="PPR_At4g14850-like_plant"/>
</dbReference>
<feature type="repeat" description="PPR" evidence="2">
    <location>
        <begin position="471"/>
        <end position="505"/>
    </location>
</feature>
<dbReference type="PANTHER" id="PTHR47926">
    <property type="entry name" value="PENTATRICOPEPTIDE REPEAT-CONTAINING PROTEIN"/>
    <property type="match status" value="1"/>
</dbReference>